<dbReference type="InterPro" id="IPR029063">
    <property type="entry name" value="SAM-dependent_MTases_sf"/>
</dbReference>
<comment type="catalytic activity">
    <reaction evidence="6">
        <text>a 2'-deoxyadenosine in DNA + S-adenosyl-L-methionine = an N(6)-methyl-2'-deoxyadenosine in DNA + S-adenosyl-L-homocysteine + H(+)</text>
        <dbReference type="Rhea" id="RHEA:15197"/>
        <dbReference type="Rhea" id="RHEA-COMP:12418"/>
        <dbReference type="Rhea" id="RHEA-COMP:12419"/>
        <dbReference type="ChEBI" id="CHEBI:15378"/>
        <dbReference type="ChEBI" id="CHEBI:57856"/>
        <dbReference type="ChEBI" id="CHEBI:59789"/>
        <dbReference type="ChEBI" id="CHEBI:90615"/>
        <dbReference type="ChEBI" id="CHEBI:90616"/>
        <dbReference type="EC" id="2.1.1.72"/>
    </reaction>
</comment>
<evidence type="ECO:0000256" key="5">
    <source>
        <dbReference type="ARBA" id="ARBA00022691"/>
    </source>
</evidence>
<evidence type="ECO:0000313" key="8">
    <source>
        <dbReference type="EMBL" id="MEL7558526.1"/>
    </source>
</evidence>
<evidence type="ECO:0000256" key="3">
    <source>
        <dbReference type="ARBA" id="ARBA00022603"/>
    </source>
</evidence>
<comment type="caution">
    <text evidence="8">The sequence shown here is derived from an EMBL/GenBank/DDBJ whole genome shotgun (WGS) entry which is preliminary data.</text>
</comment>
<evidence type="ECO:0000256" key="1">
    <source>
        <dbReference type="ARBA" id="ARBA00006594"/>
    </source>
</evidence>
<evidence type="ECO:0000256" key="4">
    <source>
        <dbReference type="ARBA" id="ARBA00022679"/>
    </source>
</evidence>
<sequence>MTMQIIDAQSPEAHSADLKAENIDKLKALFPELITEGPNGVAINQDVLKQLVGDATVTDADEKYGLNWHGKRAARQLALTPSTGTLLPYPDESVDWDSTQNLMIEGDNLEVLKLLQKSYAGKVKLIYIDPPYNTGDDFVYPDNFEDSISSYLELTGQVESGRKITSNTEASGRFHTAWLNMLHPRLKLARNLLQSDGYIAVSINDRELSHLRQIMNEIFGEENFISVLVYDKNRKNDAKLVSNGHEYMVIYGKNKSLLTELDVRLRAPKEGADEVKEIFEKLRKELNDDWKKIAEELKKFYSTFSEDDPRLPLARFTKVDERGPYRDDGDPSWPGGGGPRYKVPHIKTGKPCKIPSRGWVWPTYERMKEEIDAGNIAFGEDETTIPSVRRNLFEKNDQVMRSVQFSYAQKASQDFAEIFDGKSIFQNPKSYLDMKKIVEYFSSGNDVVLDFFAGSGTTGHGVMLANADGNQRRRFILVQLPEPLDLENKDQKNAAEFCLESGFQMKLSEITKERLRRAAIRVNTEFPSQQGDLGFRVYKLDFSNIRAWNQNPEDIERSLLDHQDHLIEGRSESDILYELLLKLGLDLCVPIEQQQIAGKTVHSIGGGVLLACLAERITRDQVEDLAQGIVAWHKAQAPASDSTCVFRDSAFADDIAKTNLAAILNQAGIKNVRSL</sequence>
<gene>
    <name evidence="8" type="ORF">AAGW23_06680</name>
</gene>
<dbReference type="InterPro" id="IPR002295">
    <property type="entry name" value="N4/N6-MTase_EcoPI_Mod-like"/>
</dbReference>
<accession>A0ABU9M852</accession>
<dbReference type="GO" id="GO:0032259">
    <property type="term" value="P:methylation"/>
    <property type="evidence" value="ECO:0007669"/>
    <property type="project" value="UniProtKB-KW"/>
</dbReference>
<reference evidence="8 9" key="1">
    <citation type="submission" date="2024-04" db="EMBL/GenBank/DDBJ databases">
        <title>Draft Genome Sequence of Isolates Cultured from Underwater Hawaii Seamounts in the North Pacific Ocean.</title>
        <authorList>
            <person name="Sharma I."/>
            <person name="Darden B."/>
            <person name="Creggett J."/>
            <person name="Taylor S."/>
            <person name="Grant M.P."/>
            <person name="Scott J."/>
            <person name="Attles S."/>
            <person name="Walker S."/>
            <person name="Johnson G."/>
            <person name="St. Cloud C."/>
        </authorList>
    </citation>
    <scope>NUCLEOTIDE SEQUENCE [LARGE SCALE GENOMIC DNA]</scope>
    <source>
        <strain evidence="8 9">03GJ23</strain>
    </source>
</reference>
<keyword evidence="3 8" id="KW-0489">Methyltransferase</keyword>
<comment type="similarity">
    <text evidence="1">Belongs to the N(4)/N(6)-methyltransferase family.</text>
</comment>
<dbReference type="EMBL" id="JBCFXD010000003">
    <property type="protein sequence ID" value="MEL7558526.1"/>
    <property type="molecule type" value="Genomic_DNA"/>
</dbReference>
<dbReference type="Proteomes" id="UP001467669">
    <property type="component" value="Unassembled WGS sequence"/>
</dbReference>
<dbReference type="InterPro" id="IPR002941">
    <property type="entry name" value="DNA_methylase_N4/N6"/>
</dbReference>
<proteinExistence type="inferred from homology"/>
<dbReference type="PIRSF" id="PIRSF015855">
    <property type="entry name" value="TypeIII_Mtase_mKpnI"/>
    <property type="match status" value="1"/>
</dbReference>
<name>A0ABU9M852_STUCH</name>
<feature type="domain" description="DNA methylase N-4/N-6" evidence="7">
    <location>
        <begin position="123"/>
        <end position="466"/>
    </location>
</feature>
<dbReference type="InterPro" id="IPR002052">
    <property type="entry name" value="DNA_methylase_N6_adenine_CS"/>
</dbReference>
<dbReference type="PRINTS" id="PR00506">
    <property type="entry name" value="D21N6MTFRASE"/>
</dbReference>
<dbReference type="PROSITE" id="PS00092">
    <property type="entry name" value="N6_MTASE"/>
    <property type="match status" value="1"/>
</dbReference>
<keyword evidence="5" id="KW-0949">S-adenosyl-L-methionine</keyword>
<dbReference type="SUPFAM" id="SSF53335">
    <property type="entry name" value="S-adenosyl-L-methionine-dependent methyltransferases"/>
    <property type="match status" value="1"/>
</dbReference>
<keyword evidence="9" id="KW-1185">Reference proteome</keyword>
<dbReference type="Gene3D" id="3.40.50.150">
    <property type="entry name" value="Vaccinia Virus protein VP39"/>
    <property type="match status" value="1"/>
</dbReference>
<evidence type="ECO:0000256" key="6">
    <source>
        <dbReference type="ARBA" id="ARBA00047942"/>
    </source>
</evidence>
<protein>
    <recommendedName>
        <fullName evidence="2">site-specific DNA-methyltransferase (adenine-specific)</fullName>
        <ecNumber evidence="2">2.1.1.72</ecNumber>
    </recommendedName>
</protein>
<evidence type="ECO:0000313" key="9">
    <source>
        <dbReference type="Proteomes" id="UP001467669"/>
    </source>
</evidence>
<dbReference type="RefSeq" id="WP_342405657.1">
    <property type="nucleotide sequence ID" value="NZ_JBCFXD010000003.1"/>
</dbReference>
<evidence type="ECO:0000259" key="7">
    <source>
        <dbReference type="Pfam" id="PF01555"/>
    </source>
</evidence>
<dbReference type="GO" id="GO:0008168">
    <property type="term" value="F:methyltransferase activity"/>
    <property type="evidence" value="ECO:0007669"/>
    <property type="project" value="UniProtKB-KW"/>
</dbReference>
<dbReference type="Pfam" id="PF01555">
    <property type="entry name" value="N6_N4_Mtase"/>
    <property type="match status" value="1"/>
</dbReference>
<organism evidence="8 9">
    <name type="scientific">Stutzerimonas chloritidismutans</name>
    <name type="common">Pseudomonas chloritidismutans</name>
    <dbReference type="NCBI Taxonomy" id="203192"/>
    <lineage>
        <taxon>Bacteria</taxon>
        <taxon>Pseudomonadati</taxon>
        <taxon>Pseudomonadota</taxon>
        <taxon>Gammaproteobacteria</taxon>
        <taxon>Pseudomonadales</taxon>
        <taxon>Pseudomonadaceae</taxon>
        <taxon>Stutzerimonas</taxon>
    </lineage>
</organism>
<keyword evidence="4 8" id="KW-0808">Transferase</keyword>
<dbReference type="EC" id="2.1.1.72" evidence="2"/>
<evidence type="ECO:0000256" key="2">
    <source>
        <dbReference type="ARBA" id="ARBA00011900"/>
    </source>
</evidence>